<evidence type="ECO:0000256" key="4">
    <source>
        <dbReference type="SAM" id="Phobius"/>
    </source>
</evidence>
<dbReference type="RefSeq" id="WP_107720144.1">
    <property type="nucleotide sequence ID" value="NZ_CP028475.1"/>
</dbReference>
<reference evidence="5 6" key="1">
    <citation type="submission" date="2018-03" db="EMBL/GenBank/DDBJ databases">
        <title>The Complete Genome of Celeribacter baekdonensis strain LH4, a Thiosulfate-Oxidizing Alphaproteobacterium Isolated from Gulf of Mexico Continental Slope Sediments.</title>
        <authorList>
            <person name="Flood B.E."/>
            <person name="Bailey J.V."/>
            <person name="Leprich D."/>
        </authorList>
    </citation>
    <scope>NUCLEOTIDE SEQUENCE [LARGE SCALE GENOMIC DNA]</scope>
    <source>
        <strain evidence="5 6">LH4</strain>
    </source>
</reference>
<keyword evidence="3 4" id="KW-0472">Membrane</keyword>
<protein>
    <submittedName>
        <fullName evidence="5">MFS transporter</fullName>
    </submittedName>
</protein>
<dbReference type="InterPro" id="IPR036259">
    <property type="entry name" value="MFS_trans_sf"/>
</dbReference>
<gene>
    <name evidence="5" type="ORF">DA792_12000</name>
</gene>
<proteinExistence type="predicted"/>
<feature type="transmembrane region" description="Helical" evidence="4">
    <location>
        <begin position="281"/>
        <end position="300"/>
    </location>
</feature>
<dbReference type="Pfam" id="PF07690">
    <property type="entry name" value="MFS_1"/>
    <property type="match status" value="1"/>
</dbReference>
<evidence type="ECO:0000313" key="6">
    <source>
        <dbReference type="Proteomes" id="UP000241447"/>
    </source>
</evidence>
<dbReference type="Proteomes" id="UP000241447">
    <property type="component" value="Chromosome"/>
</dbReference>
<dbReference type="InterPro" id="IPR011701">
    <property type="entry name" value="MFS"/>
</dbReference>
<feature type="transmembrane region" description="Helical" evidence="4">
    <location>
        <begin position="403"/>
        <end position="423"/>
    </location>
</feature>
<evidence type="ECO:0000256" key="1">
    <source>
        <dbReference type="ARBA" id="ARBA00022692"/>
    </source>
</evidence>
<dbReference type="SUPFAM" id="SSF103473">
    <property type="entry name" value="MFS general substrate transporter"/>
    <property type="match status" value="1"/>
</dbReference>
<dbReference type="PANTHER" id="PTHR23526">
    <property type="entry name" value="INTEGRAL MEMBRANE TRANSPORT PROTEIN-RELATED"/>
    <property type="match status" value="1"/>
</dbReference>
<evidence type="ECO:0000313" key="5">
    <source>
        <dbReference type="EMBL" id="AVW91710.1"/>
    </source>
</evidence>
<feature type="transmembrane region" description="Helical" evidence="4">
    <location>
        <begin position="104"/>
        <end position="125"/>
    </location>
</feature>
<dbReference type="AlphaFoldDB" id="A0A2R4M3A7"/>
<dbReference type="Gene3D" id="1.20.1250.20">
    <property type="entry name" value="MFS general substrate transporter like domains"/>
    <property type="match status" value="1"/>
</dbReference>
<dbReference type="EMBL" id="CP028475">
    <property type="protein sequence ID" value="AVW91710.1"/>
    <property type="molecule type" value="Genomic_DNA"/>
</dbReference>
<name>A0A2R4M3A7_9RHOB</name>
<sequence>MTAVNAMFERLSGVQGGDGREAEGLSAAAKAQEPGNFLRHFAALSMTKSADGLFDPKLVLSWLLSHLGTPAALIGLLVPIREAGALLPQLFTAPHIHALPVRKWAWALACLGQGLAALLLVLIGLNMQGATAGVAACGAVALLAVSRSVASVSYKDILGKTIAKTRRGAVTGSAASASALVVVIFALLLIFAPVDRFVLVIGALGVAAVLWGAAFLTFSTLREDRDPGAGDPRILSQLRLLRDKPMLRRFIYARGLLTGTALAPPYLIVLGAQAGNGTFKALGASVLASAVASFLSSYVWGRLADRSSKTVLMLSGLFGAAALVLGVVLDLMGLSSTLWAIPVSLFLLMICYHGVRQGRSTYLVDLAPSEQRTAYTAVANTVIGVILLGSGAIGAVASLIGPHGALLCFAGLALAGAGVASRLSEVETGFSLFSMERD</sequence>
<feature type="transmembrane region" description="Helical" evidence="4">
    <location>
        <begin position="251"/>
        <end position="269"/>
    </location>
</feature>
<organism evidence="5 6">
    <name type="scientific">Celeribacter baekdonensis</name>
    <dbReference type="NCBI Taxonomy" id="875171"/>
    <lineage>
        <taxon>Bacteria</taxon>
        <taxon>Pseudomonadati</taxon>
        <taxon>Pseudomonadota</taxon>
        <taxon>Alphaproteobacteria</taxon>
        <taxon>Rhodobacterales</taxon>
        <taxon>Roseobacteraceae</taxon>
        <taxon>Celeribacter</taxon>
    </lineage>
</organism>
<feature type="transmembrane region" description="Helical" evidence="4">
    <location>
        <begin position="59"/>
        <end position="80"/>
    </location>
</feature>
<feature type="transmembrane region" description="Helical" evidence="4">
    <location>
        <begin position="312"/>
        <end position="332"/>
    </location>
</feature>
<evidence type="ECO:0000256" key="2">
    <source>
        <dbReference type="ARBA" id="ARBA00022989"/>
    </source>
</evidence>
<dbReference type="KEGG" id="cbak:DA792_12000"/>
<feature type="transmembrane region" description="Helical" evidence="4">
    <location>
        <begin position="375"/>
        <end position="397"/>
    </location>
</feature>
<keyword evidence="1 4" id="KW-0812">Transmembrane</keyword>
<feature type="transmembrane region" description="Helical" evidence="4">
    <location>
        <begin position="170"/>
        <end position="191"/>
    </location>
</feature>
<dbReference type="GO" id="GO:0022857">
    <property type="term" value="F:transmembrane transporter activity"/>
    <property type="evidence" value="ECO:0007669"/>
    <property type="project" value="InterPro"/>
</dbReference>
<feature type="transmembrane region" description="Helical" evidence="4">
    <location>
        <begin position="197"/>
        <end position="218"/>
    </location>
</feature>
<keyword evidence="2 4" id="KW-1133">Transmembrane helix</keyword>
<dbReference type="PANTHER" id="PTHR23526:SF2">
    <property type="entry name" value="MAJOR FACILITATOR SUPERFAMILY (MFS) PROFILE DOMAIN-CONTAINING PROTEIN"/>
    <property type="match status" value="1"/>
</dbReference>
<dbReference type="InterPro" id="IPR052528">
    <property type="entry name" value="Sugar_transport-like"/>
</dbReference>
<evidence type="ECO:0000256" key="3">
    <source>
        <dbReference type="ARBA" id="ARBA00023136"/>
    </source>
</evidence>
<dbReference type="OrthoDB" id="1117124at2"/>
<accession>A0A2R4M3A7</accession>
<feature type="transmembrane region" description="Helical" evidence="4">
    <location>
        <begin position="338"/>
        <end position="355"/>
    </location>
</feature>